<evidence type="ECO:0000256" key="1">
    <source>
        <dbReference type="PROSITE-ProRule" id="PRU00023"/>
    </source>
</evidence>
<dbReference type="PROSITE" id="PS51205">
    <property type="entry name" value="VPS9"/>
    <property type="match status" value="1"/>
</dbReference>
<proteinExistence type="predicted"/>
<dbReference type="OrthoDB" id="411646at2759"/>
<keyword evidence="1" id="KW-0040">ANK repeat</keyword>
<keyword evidence="3" id="KW-0472">Membrane</keyword>
<dbReference type="InterPro" id="IPR037191">
    <property type="entry name" value="VPS9_dom_sf"/>
</dbReference>
<dbReference type="SMART" id="SM00167">
    <property type="entry name" value="VPS9"/>
    <property type="match status" value="1"/>
</dbReference>
<keyword evidence="3" id="KW-1133">Transmembrane helix</keyword>
<feature type="repeat" description="ANK" evidence="1">
    <location>
        <begin position="828"/>
        <end position="860"/>
    </location>
</feature>
<feature type="repeat" description="ANK" evidence="1">
    <location>
        <begin position="541"/>
        <end position="573"/>
    </location>
</feature>
<dbReference type="GO" id="GO:0000149">
    <property type="term" value="F:SNARE binding"/>
    <property type="evidence" value="ECO:0007669"/>
    <property type="project" value="TreeGrafter"/>
</dbReference>
<dbReference type="GO" id="GO:0005085">
    <property type="term" value="F:guanyl-nucleotide exchange factor activity"/>
    <property type="evidence" value="ECO:0007669"/>
    <property type="project" value="TreeGrafter"/>
</dbReference>
<dbReference type="InterPro" id="IPR036770">
    <property type="entry name" value="Ankyrin_rpt-contain_sf"/>
</dbReference>
<dbReference type="GO" id="GO:0097422">
    <property type="term" value="C:tubular endosome"/>
    <property type="evidence" value="ECO:0007669"/>
    <property type="project" value="TreeGrafter"/>
</dbReference>
<dbReference type="GeneID" id="100124022"/>
<dbReference type="Gene3D" id="1.20.1050.80">
    <property type="entry name" value="VPS9 domain"/>
    <property type="match status" value="1"/>
</dbReference>
<dbReference type="PANTHER" id="PTHR24170:SF2">
    <property type="entry name" value="ANKYRIN REPEAT DOMAIN-CONTAINING PROTEIN 27"/>
    <property type="match status" value="1"/>
</dbReference>
<dbReference type="Proteomes" id="UP000002358">
    <property type="component" value="Chromosome 5"/>
</dbReference>
<sequence>MCRDAASLFACLLGPAALYFYPLLLRQRRRRQRRRQRRTPSGIFRQRLLFSWKGRGDTSVDGDTWLNSMMEFNYDEDLSQNSFFQTLQEDYQPIFNRAIGEGWIICVPRCGTFTKGALTKEDFLGHILIPNDELPGTHFHTLTDTEVRLYNRALTIECEDSEPRSLHLLFEETFYTEDNNKYCVWCIEGLLEQGTTSSRDEVPVVSSLKECVDLLWAEVSDKSVLKELDAAIEEFERAHSKSLENECLQMQRDLVSMLYAKGLRILLKDNGLRERTLESRYFMQTIKLCAETYVLHGLRKILPQAVSFCTAAEDASLNKIIKNLHDLQLADFGVRPDLYDGVTRAKLELSRLDSYFTVLGKTSCLKRAARFVSQGESSVSSDELLPVLIFLVVKSGLASWCAQLTFMKQFRYSASSAYEADEAGFLVTSLEAAVEHVKSGSVRQAPSEAQLDKVDGQVKSTDEKNGLEESDSQGGLMGELFEHAKSGNLSEVQRILTDDAEGASKETKLCHPLCLCESCERSLSRSSDSELPAGLLWRDDRGQGCLQLACVHGQVTVVDYLLERGADPNDVDAEGVNCLHCAAARGHQNTLLLLLHANARIDATDARGNSALHFAADHGHDACVKALLYFAERGRVPLNVSAANQQGDTPLHFASKWGYSSIVEILLEYGADPSYKNRRGQTPMTLAHSGHIARLFEGSSSRTSTPTGSSGYGSGVKESIAEAVGDDHSAKSGSAASTPSRLGYHRSSLTEGMHKIDRLFAAVAEGDIRLASYYLGLEGPCNKTYISEQDEPKFCHPLCNCEKCVSIEELSYEKETKPPIAINAVNSSGETALHIASAVGCTEIIQVLLDAGAKVNLVTRSEGRTPLHLACMHDRTKTVKMLLSCGSCNPDAKDNARDTPLHLSSRAGNVRIVEMLVRHGANPRIRNLAGATPLDEVERIKSDDIFLSLALSNIAKILKNVSVTTNASQ</sequence>
<dbReference type="InterPro" id="IPR003123">
    <property type="entry name" value="VPS9"/>
</dbReference>
<dbReference type="GO" id="GO:0030133">
    <property type="term" value="C:transport vesicle"/>
    <property type="evidence" value="ECO:0007669"/>
    <property type="project" value="TreeGrafter"/>
</dbReference>
<dbReference type="RefSeq" id="XP_001607835.2">
    <property type="nucleotide sequence ID" value="XM_001607785.5"/>
</dbReference>
<evidence type="ECO:0000256" key="2">
    <source>
        <dbReference type="SAM" id="MobiDB-lite"/>
    </source>
</evidence>
<dbReference type="Gene3D" id="1.25.40.20">
    <property type="entry name" value="Ankyrin repeat-containing domain"/>
    <property type="match status" value="3"/>
</dbReference>
<dbReference type="GO" id="GO:0045022">
    <property type="term" value="P:early endosome to late endosome transport"/>
    <property type="evidence" value="ECO:0007669"/>
    <property type="project" value="TreeGrafter"/>
</dbReference>
<feature type="region of interest" description="Disordered" evidence="2">
    <location>
        <begin position="441"/>
        <end position="473"/>
    </location>
</feature>
<feature type="repeat" description="ANK" evidence="1">
    <location>
        <begin position="646"/>
        <end position="678"/>
    </location>
</feature>
<dbReference type="SMR" id="A0A7M7G982"/>
<dbReference type="GO" id="GO:0005886">
    <property type="term" value="C:plasma membrane"/>
    <property type="evidence" value="ECO:0007669"/>
    <property type="project" value="TreeGrafter"/>
</dbReference>
<accession>A0A7M7G982</accession>
<dbReference type="AlphaFoldDB" id="A0A7M7G982"/>
<dbReference type="InterPro" id="IPR051248">
    <property type="entry name" value="UPF0507/Ank_repeat_27"/>
</dbReference>
<name>A0A7M7G982_NASVI</name>
<dbReference type="InterPro" id="IPR002110">
    <property type="entry name" value="Ankyrin_rpt"/>
</dbReference>
<feature type="compositionally biased region" description="Basic and acidic residues" evidence="2">
    <location>
        <begin position="450"/>
        <end position="467"/>
    </location>
</feature>
<dbReference type="PRINTS" id="PR01415">
    <property type="entry name" value="ANKYRIN"/>
</dbReference>
<dbReference type="PANTHER" id="PTHR24170">
    <property type="entry name" value="ANKYRIN REPEAT DOMAIN-CONTAINING PROTEIN 27"/>
    <property type="match status" value="1"/>
</dbReference>
<dbReference type="GO" id="GO:0005769">
    <property type="term" value="C:early endosome"/>
    <property type="evidence" value="ECO:0007669"/>
    <property type="project" value="TreeGrafter"/>
</dbReference>
<dbReference type="PROSITE" id="PS50088">
    <property type="entry name" value="ANK_REPEAT"/>
    <property type="match status" value="7"/>
</dbReference>
<dbReference type="Pfam" id="PF00023">
    <property type="entry name" value="Ank"/>
    <property type="match status" value="1"/>
</dbReference>
<feature type="repeat" description="ANK" evidence="1">
    <location>
        <begin position="862"/>
        <end position="887"/>
    </location>
</feature>
<keyword evidence="3" id="KW-0812">Transmembrane</keyword>
<dbReference type="KEGG" id="nvi:100124022"/>
<dbReference type="Pfam" id="PF02204">
    <property type="entry name" value="VPS9"/>
    <property type="match status" value="1"/>
</dbReference>
<dbReference type="CDD" id="cd22886">
    <property type="entry name" value="ANKRD27_zf2"/>
    <property type="match status" value="1"/>
</dbReference>
<reference evidence="5" key="1">
    <citation type="submission" date="2021-01" db="UniProtKB">
        <authorList>
            <consortium name="EnsemblMetazoa"/>
        </authorList>
    </citation>
    <scope>IDENTIFICATION</scope>
</reference>
<dbReference type="PROSITE" id="PS50297">
    <property type="entry name" value="ANK_REP_REGION"/>
    <property type="match status" value="7"/>
</dbReference>
<evidence type="ECO:0000256" key="3">
    <source>
        <dbReference type="SAM" id="Phobius"/>
    </source>
</evidence>
<feature type="repeat" description="ANK" evidence="1">
    <location>
        <begin position="607"/>
        <end position="628"/>
    </location>
</feature>
<dbReference type="Pfam" id="PF13637">
    <property type="entry name" value="Ank_4"/>
    <property type="match status" value="1"/>
</dbReference>
<feature type="repeat" description="ANK" evidence="1">
    <location>
        <begin position="574"/>
        <end position="606"/>
    </location>
</feature>
<dbReference type="InParanoid" id="A0A7M7G982"/>
<evidence type="ECO:0000313" key="5">
    <source>
        <dbReference type="EnsemblMetazoa" id="XP_001607835"/>
    </source>
</evidence>
<dbReference type="SUPFAM" id="SSF109993">
    <property type="entry name" value="VPS9 domain"/>
    <property type="match status" value="1"/>
</dbReference>
<evidence type="ECO:0000313" key="6">
    <source>
        <dbReference type="Proteomes" id="UP000002358"/>
    </source>
</evidence>
<organism evidence="5 6">
    <name type="scientific">Nasonia vitripennis</name>
    <name type="common">Parasitic wasp</name>
    <dbReference type="NCBI Taxonomy" id="7425"/>
    <lineage>
        <taxon>Eukaryota</taxon>
        <taxon>Metazoa</taxon>
        <taxon>Ecdysozoa</taxon>
        <taxon>Arthropoda</taxon>
        <taxon>Hexapoda</taxon>
        <taxon>Insecta</taxon>
        <taxon>Pterygota</taxon>
        <taxon>Neoptera</taxon>
        <taxon>Endopterygota</taxon>
        <taxon>Hymenoptera</taxon>
        <taxon>Apocrita</taxon>
        <taxon>Proctotrupomorpha</taxon>
        <taxon>Chalcidoidea</taxon>
        <taxon>Pteromalidae</taxon>
        <taxon>Pteromalinae</taxon>
        <taxon>Nasonia</taxon>
    </lineage>
</organism>
<dbReference type="CDD" id="cd22885">
    <property type="entry name" value="ANKRD27_zf1"/>
    <property type="match status" value="1"/>
</dbReference>
<dbReference type="GO" id="GO:0005770">
    <property type="term" value="C:late endosome"/>
    <property type="evidence" value="ECO:0007669"/>
    <property type="project" value="TreeGrafter"/>
</dbReference>
<feature type="domain" description="VPS9" evidence="4">
    <location>
        <begin position="311"/>
        <end position="446"/>
    </location>
</feature>
<dbReference type="GO" id="GO:0043005">
    <property type="term" value="C:neuron projection"/>
    <property type="evidence" value="ECO:0007669"/>
    <property type="project" value="TreeGrafter"/>
</dbReference>
<protein>
    <recommendedName>
        <fullName evidence="4">VPS9 domain-containing protein</fullName>
    </recommendedName>
</protein>
<feature type="repeat" description="ANK" evidence="1">
    <location>
        <begin position="896"/>
        <end position="928"/>
    </location>
</feature>
<dbReference type="EnsemblMetazoa" id="XM_001607785">
    <property type="protein sequence ID" value="XP_001607835"/>
    <property type="gene ID" value="LOC100124022"/>
</dbReference>
<dbReference type="SUPFAM" id="SSF48403">
    <property type="entry name" value="Ankyrin repeat"/>
    <property type="match status" value="2"/>
</dbReference>
<keyword evidence="6" id="KW-1185">Reference proteome</keyword>
<dbReference type="Pfam" id="PF12796">
    <property type="entry name" value="Ank_2"/>
    <property type="match status" value="2"/>
</dbReference>
<feature type="transmembrane region" description="Helical" evidence="3">
    <location>
        <begin position="6"/>
        <end position="25"/>
    </location>
</feature>
<evidence type="ECO:0000259" key="4">
    <source>
        <dbReference type="PROSITE" id="PS51205"/>
    </source>
</evidence>
<dbReference type="GO" id="GO:0048812">
    <property type="term" value="P:neuron projection morphogenesis"/>
    <property type="evidence" value="ECO:0007669"/>
    <property type="project" value="TreeGrafter"/>
</dbReference>
<dbReference type="SMART" id="SM00248">
    <property type="entry name" value="ANK"/>
    <property type="match status" value="7"/>
</dbReference>